<gene>
    <name evidence="2" type="ORF">RN51_01194</name>
</gene>
<evidence type="ECO:0000313" key="2">
    <source>
        <dbReference type="EMBL" id="KJL24029.1"/>
    </source>
</evidence>
<comment type="caution">
    <text evidence="2">The sequence shown here is derived from an EMBL/GenBank/DDBJ whole genome shotgun (WGS) entry which is preliminary data.</text>
</comment>
<evidence type="ECO:0000313" key="3">
    <source>
        <dbReference type="Proteomes" id="UP000033725"/>
    </source>
</evidence>
<evidence type="ECO:0000256" key="1">
    <source>
        <dbReference type="SAM" id="Phobius"/>
    </source>
</evidence>
<sequence length="587" mass="60788">MSDGRLPVRRRWVGWTVGVLLALLVIAVGWVAIRGIGAVNDLQKVAKGGSQLKAAIAAGDLDGAKPLARSIAHNAESAHGLTSDPVWQAFGALPWIGPNFRAVGDIAEIADDVASDALSPLLDVAADFNLASLGFTGGAIDLTPFAEIAAPLGSADSALSDAEQKTRRIDADATLPPLADAIRTMRSSVTEAATVVGSLHGAAVLLPTMLGGDGPRTYVLAMQNNAELRSSGGIIGSIALLRAEGGRITLETQASTLDFPPLDTALPLSESTTALFEDRPGRYLQNITSIPDFREAGAAIATRWQGRFGGTVDGVIAVDAIVAKHLIAATGDLTFGPFTASSDNVTDILLSQIYAAVPDPAAQDQIFAQAAGALFGAALSGADPRALLGALADSAEEGRIRIWSAHEDEETLLADSDLGGTIPEDTDDATYVGVLMNDTTGGKMDYYTRASFSTSVGICRGEPTTQVRVTWTNTAPADAATSLPAYVTADGFYGLPAGTVRTLIAVYGPEGATPSHIDRDGAEEGVQTAMIGDRSTVQHEVSLAPGESTTITVEFQGSGAGHRLTEVVHTPLVDTPDTTREPLRCAS</sequence>
<keyword evidence="1" id="KW-1133">Transmembrane helix</keyword>
<dbReference type="Pfam" id="PF13196">
    <property type="entry name" value="DUF4012"/>
    <property type="match status" value="1"/>
</dbReference>
<accession>A0A0F0KU60</accession>
<dbReference type="PATRIC" id="fig|82380.10.peg.1200"/>
<dbReference type="AlphaFoldDB" id="A0A0F0KU60"/>
<dbReference type="RefSeq" id="WP_052674606.1">
    <property type="nucleotide sequence ID" value="NZ_JYIV01000021.1"/>
</dbReference>
<dbReference type="EMBL" id="JYIV01000021">
    <property type="protein sequence ID" value="KJL24029.1"/>
    <property type="molecule type" value="Genomic_DNA"/>
</dbReference>
<evidence type="ECO:0008006" key="4">
    <source>
        <dbReference type="Google" id="ProtNLM"/>
    </source>
</evidence>
<feature type="transmembrane region" description="Helical" evidence="1">
    <location>
        <begin position="12"/>
        <end position="33"/>
    </location>
</feature>
<keyword evidence="1" id="KW-0812">Transmembrane</keyword>
<proteinExistence type="predicted"/>
<dbReference type="Proteomes" id="UP000033725">
    <property type="component" value="Unassembled WGS sequence"/>
</dbReference>
<organism evidence="2 3">
    <name type="scientific">Microbacterium oxydans</name>
    <dbReference type="NCBI Taxonomy" id="82380"/>
    <lineage>
        <taxon>Bacteria</taxon>
        <taxon>Bacillati</taxon>
        <taxon>Actinomycetota</taxon>
        <taxon>Actinomycetes</taxon>
        <taxon>Micrococcales</taxon>
        <taxon>Microbacteriaceae</taxon>
        <taxon>Microbacterium</taxon>
    </lineage>
</organism>
<dbReference type="OrthoDB" id="3203519at2"/>
<protein>
    <recommendedName>
        <fullName evidence="4">DUF4012 domain-containing protein</fullName>
    </recommendedName>
</protein>
<reference evidence="2 3" key="1">
    <citation type="submission" date="2015-02" db="EMBL/GenBank/DDBJ databases">
        <title>Draft genome sequences of ten Microbacterium spp. with emphasis on heavy metal contaminated environments.</title>
        <authorList>
            <person name="Corretto E."/>
        </authorList>
    </citation>
    <scope>NUCLEOTIDE SEQUENCE [LARGE SCALE GENOMIC DNA]</scope>
    <source>
        <strain evidence="2 3">BEL163</strain>
    </source>
</reference>
<name>A0A0F0KU60_9MICO</name>
<dbReference type="InterPro" id="IPR025101">
    <property type="entry name" value="DUF4012"/>
</dbReference>
<keyword evidence="1" id="KW-0472">Membrane</keyword>